<protein>
    <submittedName>
        <fullName evidence="2">Putative surface protein with fasciclin (FAS1) repeats</fullName>
    </submittedName>
</protein>
<evidence type="ECO:0000313" key="2">
    <source>
        <dbReference type="EMBL" id="TYP70468.1"/>
    </source>
</evidence>
<dbReference type="InterPro" id="IPR000782">
    <property type="entry name" value="FAS1_domain"/>
</dbReference>
<reference evidence="2 3" key="1">
    <citation type="submission" date="2019-07" db="EMBL/GenBank/DDBJ databases">
        <title>Genomic Encyclopedia of Archaeal and Bacterial Type Strains, Phase II (KMG-II): from individual species to whole genera.</title>
        <authorList>
            <person name="Goeker M."/>
        </authorList>
    </citation>
    <scope>NUCLEOTIDE SEQUENCE [LARGE SCALE GENOMIC DNA]</scope>
    <source>
        <strain evidence="2 3">DSM 17527</strain>
    </source>
</reference>
<name>A0A5S5BVY2_9FLAO</name>
<dbReference type="PANTHER" id="PTHR10900:SF77">
    <property type="entry name" value="FI19380P1"/>
    <property type="match status" value="1"/>
</dbReference>
<dbReference type="InterPro" id="IPR036378">
    <property type="entry name" value="FAS1_dom_sf"/>
</dbReference>
<organism evidence="2 3">
    <name type="scientific">Aquimarina intermedia</name>
    <dbReference type="NCBI Taxonomy" id="350814"/>
    <lineage>
        <taxon>Bacteria</taxon>
        <taxon>Pseudomonadati</taxon>
        <taxon>Bacteroidota</taxon>
        <taxon>Flavobacteriia</taxon>
        <taxon>Flavobacteriales</taxon>
        <taxon>Flavobacteriaceae</taxon>
        <taxon>Aquimarina</taxon>
    </lineage>
</organism>
<dbReference type="Gene3D" id="2.30.180.10">
    <property type="entry name" value="FAS1 domain"/>
    <property type="match status" value="2"/>
</dbReference>
<sequence>MKIISNIGKFAIIAALILGVSSCSDDDDGDFVELETNLVLTATADSELSSLVAALAKAELVATLNGSGPFTVLAPTDAAFTAFLEANNYASINDVPVETLKQVLLNHVIPGEFTAAALKAEGSGYAETASTAGPDGENISIYYDATGDVVFNGGKSNGGGKVTTADIEATNGIIHKVDAVIELPKVTTFAVADARFSTLLTALTDANLVGALQVENGTGNPEAPFTVFAPTNDAFAKLSAVPTGSALTDVLLLHVIEKNNVTSGELTTSTVTSLGGNLAIEIGNTPTVKGEGNAEASAIIITDVQSTNGVIHAIDQVLLPM</sequence>
<keyword evidence="3" id="KW-1185">Reference proteome</keyword>
<dbReference type="OrthoDB" id="9800666at2"/>
<dbReference type="RefSeq" id="WP_148783689.1">
    <property type="nucleotide sequence ID" value="NZ_VNHU01000012.1"/>
</dbReference>
<comment type="caution">
    <text evidence="2">The sequence shown here is derived from an EMBL/GenBank/DDBJ whole genome shotgun (WGS) entry which is preliminary data.</text>
</comment>
<dbReference type="InterPro" id="IPR050904">
    <property type="entry name" value="Adhesion/Biosynth-related"/>
</dbReference>
<dbReference type="PROSITE" id="PS51257">
    <property type="entry name" value="PROKAR_LIPOPROTEIN"/>
    <property type="match status" value="1"/>
</dbReference>
<gene>
    <name evidence="2" type="ORF">BD809_11260</name>
</gene>
<accession>A0A5S5BVY2</accession>
<dbReference type="Proteomes" id="UP000324376">
    <property type="component" value="Unassembled WGS sequence"/>
</dbReference>
<dbReference type="PROSITE" id="PS50213">
    <property type="entry name" value="FAS1"/>
    <property type="match status" value="2"/>
</dbReference>
<dbReference type="EMBL" id="VNHU01000012">
    <property type="protein sequence ID" value="TYP70468.1"/>
    <property type="molecule type" value="Genomic_DNA"/>
</dbReference>
<dbReference type="PANTHER" id="PTHR10900">
    <property type="entry name" value="PERIOSTIN-RELATED"/>
    <property type="match status" value="1"/>
</dbReference>
<dbReference type="AlphaFoldDB" id="A0A5S5BVY2"/>
<dbReference type="Pfam" id="PF02469">
    <property type="entry name" value="Fasciclin"/>
    <property type="match status" value="2"/>
</dbReference>
<feature type="domain" description="FAS1" evidence="1">
    <location>
        <begin position="35"/>
        <end position="181"/>
    </location>
</feature>
<dbReference type="SUPFAM" id="SSF82153">
    <property type="entry name" value="FAS1 domain"/>
    <property type="match status" value="2"/>
</dbReference>
<dbReference type="GO" id="GO:0005615">
    <property type="term" value="C:extracellular space"/>
    <property type="evidence" value="ECO:0007669"/>
    <property type="project" value="TreeGrafter"/>
</dbReference>
<proteinExistence type="predicted"/>
<evidence type="ECO:0000259" key="1">
    <source>
        <dbReference type="PROSITE" id="PS50213"/>
    </source>
</evidence>
<evidence type="ECO:0000313" key="3">
    <source>
        <dbReference type="Proteomes" id="UP000324376"/>
    </source>
</evidence>
<dbReference type="SMART" id="SM00554">
    <property type="entry name" value="FAS1"/>
    <property type="match status" value="2"/>
</dbReference>
<feature type="domain" description="FAS1" evidence="1">
    <location>
        <begin position="183"/>
        <end position="318"/>
    </location>
</feature>